<name>A0A1R1F1C2_9BACL</name>
<sequence>MRTIGIIGSGTAGLQLAYALKDDFDVTVLHHEEPDEVRSGRVRSTQVHFQPTLARERRVHMPANSDAPQIRTIHFQLGGQKLFTGQLTGIATSTDQRIRFADAMEDLAKDGVRFRHGRISAGDLDALAASFDLIIDAAGKAGPVASFPVDESLTPFRTPQRKCIVGYFSGIRPVEPEGISITVMPGTGEMFEIPAVTSNGRATILFIEAVPGGALDAFVGVKGPDAFAERMLGVVEEHLPEIAGRIDPAKFALIDDNAYLLTAVTPAVHRPYVMHNGTLILGCGDSVFLADPITGQGCNTASYAAEQLYETLLAHADADWDESIGSEYWNRTQPYIKAVTEWTNAMTQPLPGHIAELLMQAAADQNTADRIAHWFEDPTQAYRSFFEQHNSQPFPR</sequence>
<dbReference type="Gene3D" id="3.50.50.60">
    <property type="entry name" value="FAD/NAD(P)-binding domain"/>
    <property type="match status" value="1"/>
</dbReference>
<dbReference type="Pfam" id="PF17885">
    <property type="entry name" value="Smoa_sbd"/>
    <property type="match status" value="1"/>
</dbReference>
<reference evidence="2 3" key="1">
    <citation type="submission" date="2016-11" db="EMBL/GenBank/DDBJ databases">
        <title>Paenibacillus species isolates.</title>
        <authorList>
            <person name="Beno S.M."/>
        </authorList>
    </citation>
    <scope>NUCLEOTIDE SEQUENCE [LARGE SCALE GENOMIC DNA]</scope>
    <source>
        <strain evidence="2 3">FSL R5-0378</strain>
    </source>
</reference>
<comment type="caution">
    <text evidence="2">The sequence shown here is derived from an EMBL/GenBank/DDBJ whole genome shotgun (WGS) entry which is preliminary data.</text>
</comment>
<organism evidence="2 3">
    <name type="scientific">Paenibacillus rhizosphaerae</name>
    <dbReference type="NCBI Taxonomy" id="297318"/>
    <lineage>
        <taxon>Bacteria</taxon>
        <taxon>Bacillati</taxon>
        <taxon>Bacillota</taxon>
        <taxon>Bacilli</taxon>
        <taxon>Bacillales</taxon>
        <taxon>Paenibacillaceae</taxon>
        <taxon>Paenibacillus</taxon>
    </lineage>
</organism>
<dbReference type="STRING" id="297318.BK138_04840"/>
<dbReference type="EMBL" id="MRTP01000001">
    <property type="protein sequence ID" value="OMF57909.1"/>
    <property type="molecule type" value="Genomic_DNA"/>
</dbReference>
<gene>
    <name evidence="2" type="ORF">BK138_04840</name>
</gene>
<dbReference type="Proteomes" id="UP000187172">
    <property type="component" value="Unassembled WGS sequence"/>
</dbReference>
<dbReference type="RefSeq" id="WP_076166655.1">
    <property type="nucleotide sequence ID" value="NZ_MRTP01000001.1"/>
</dbReference>
<evidence type="ECO:0000313" key="2">
    <source>
        <dbReference type="EMBL" id="OMF57909.1"/>
    </source>
</evidence>
<evidence type="ECO:0000313" key="3">
    <source>
        <dbReference type="Proteomes" id="UP000187172"/>
    </source>
</evidence>
<dbReference type="InterPro" id="IPR036188">
    <property type="entry name" value="FAD/NAD-bd_sf"/>
</dbReference>
<keyword evidence="3" id="KW-1185">Reference proteome</keyword>
<dbReference type="AlphaFoldDB" id="A0A1R1F1C2"/>
<evidence type="ECO:0000259" key="1">
    <source>
        <dbReference type="Pfam" id="PF17885"/>
    </source>
</evidence>
<dbReference type="Gene3D" id="3.30.9.40">
    <property type="match status" value="1"/>
</dbReference>
<dbReference type="SUPFAM" id="SSF51905">
    <property type="entry name" value="FAD/NAD(P)-binding domain"/>
    <property type="match status" value="1"/>
</dbReference>
<keyword evidence="2" id="KW-0560">Oxidoreductase</keyword>
<proteinExistence type="predicted"/>
<feature type="domain" description="Styrene monooxygenase StyA putative substrate binding" evidence="1">
    <location>
        <begin position="139"/>
        <end position="245"/>
    </location>
</feature>
<accession>A0A1R1F1C2</accession>
<dbReference type="GO" id="GO:0004497">
    <property type="term" value="F:monooxygenase activity"/>
    <property type="evidence" value="ECO:0007669"/>
    <property type="project" value="UniProtKB-KW"/>
</dbReference>
<keyword evidence="2" id="KW-0503">Monooxygenase</keyword>
<dbReference type="InterPro" id="IPR041654">
    <property type="entry name" value="StyA_sbd"/>
</dbReference>
<protein>
    <submittedName>
        <fullName evidence="2">Styrene monooxygenase</fullName>
    </submittedName>
</protein>